<accession>A0AAV9D6S8</accession>
<dbReference type="SUPFAM" id="SSF57850">
    <property type="entry name" value="RING/U-box"/>
    <property type="match status" value="1"/>
</dbReference>
<dbReference type="PROSITE" id="PS50089">
    <property type="entry name" value="ZF_RING_2"/>
    <property type="match status" value="1"/>
</dbReference>
<dbReference type="Proteomes" id="UP001180020">
    <property type="component" value="Unassembled WGS sequence"/>
</dbReference>
<protein>
    <submittedName>
        <fullName evidence="4">E3 ubiquitin ligase BIG BROTHER-related</fullName>
    </submittedName>
</protein>
<dbReference type="SMART" id="SM00184">
    <property type="entry name" value="RING"/>
    <property type="match status" value="1"/>
</dbReference>
<feature type="compositionally biased region" description="Acidic residues" evidence="2">
    <location>
        <begin position="95"/>
        <end position="118"/>
    </location>
</feature>
<gene>
    <name evidence="4" type="primary">BBR</name>
    <name evidence="4" type="ORF">QJS10_CPB15g01820</name>
</gene>
<evidence type="ECO:0000256" key="1">
    <source>
        <dbReference type="PROSITE-ProRule" id="PRU00175"/>
    </source>
</evidence>
<dbReference type="GO" id="GO:0008270">
    <property type="term" value="F:zinc ion binding"/>
    <property type="evidence" value="ECO:0007669"/>
    <property type="project" value="UniProtKB-KW"/>
</dbReference>
<reference evidence="4" key="1">
    <citation type="journal article" date="2023" name="Nat. Commun.">
        <title>Diploid and tetraploid genomes of Acorus and the evolution of monocots.</title>
        <authorList>
            <person name="Ma L."/>
            <person name="Liu K.W."/>
            <person name="Li Z."/>
            <person name="Hsiao Y.Y."/>
            <person name="Qi Y."/>
            <person name="Fu T."/>
            <person name="Tang G.D."/>
            <person name="Zhang D."/>
            <person name="Sun W.H."/>
            <person name="Liu D.K."/>
            <person name="Li Y."/>
            <person name="Chen G.Z."/>
            <person name="Liu X.D."/>
            <person name="Liao X.Y."/>
            <person name="Jiang Y.T."/>
            <person name="Yu X."/>
            <person name="Hao Y."/>
            <person name="Huang J."/>
            <person name="Zhao X.W."/>
            <person name="Ke S."/>
            <person name="Chen Y.Y."/>
            <person name="Wu W.L."/>
            <person name="Hsu J.L."/>
            <person name="Lin Y.F."/>
            <person name="Huang M.D."/>
            <person name="Li C.Y."/>
            <person name="Huang L."/>
            <person name="Wang Z.W."/>
            <person name="Zhao X."/>
            <person name="Zhong W.Y."/>
            <person name="Peng D.H."/>
            <person name="Ahmad S."/>
            <person name="Lan S."/>
            <person name="Zhang J.S."/>
            <person name="Tsai W.C."/>
            <person name="Van de Peer Y."/>
            <person name="Liu Z.J."/>
        </authorList>
    </citation>
    <scope>NUCLEOTIDE SEQUENCE</scope>
    <source>
        <strain evidence="4">CP</strain>
    </source>
</reference>
<reference evidence="4" key="2">
    <citation type="submission" date="2023-06" db="EMBL/GenBank/DDBJ databases">
        <authorList>
            <person name="Ma L."/>
            <person name="Liu K.-W."/>
            <person name="Li Z."/>
            <person name="Hsiao Y.-Y."/>
            <person name="Qi Y."/>
            <person name="Fu T."/>
            <person name="Tang G."/>
            <person name="Zhang D."/>
            <person name="Sun W.-H."/>
            <person name="Liu D.-K."/>
            <person name="Li Y."/>
            <person name="Chen G.-Z."/>
            <person name="Liu X.-D."/>
            <person name="Liao X.-Y."/>
            <person name="Jiang Y.-T."/>
            <person name="Yu X."/>
            <person name="Hao Y."/>
            <person name="Huang J."/>
            <person name="Zhao X.-W."/>
            <person name="Ke S."/>
            <person name="Chen Y.-Y."/>
            <person name="Wu W.-L."/>
            <person name="Hsu J.-L."/>
            <person name="Lin Y.-F."/>
            <person name="Huang M.-D."/>
            <person name="Li C.-Y."/>
            <person name="Huang L."/>
            <person name="Wang Z.-W."/>
            <person name="Zhao X."/>
            <person name="Zhong W.-Y."/>
            <person name="Peng D.-H."/>
            <person name="Ahmad S."/>
            <person name="Lan S."/>
            <person name="Zhang J.-S."/>
            <person name="Tsai W.-C."/>
            <person name="Van De Peer Y."/>
            <person name="Liu Z.-J."/>
        </authorList>
    </citation>
    <scope>NUCLEOTIDE SEQUENCE</scope>
    <source>
        <strain evidence="4">CP</strain>
        <tissue evidence="4">Leaves</tissue>
    </source>
</reference>
<dbReference type="InterPro" id="IPR043312">
    <property type="entry name" value="AtBBR-like"/>
</dbReference>
<dbReference type="Gene3D" id="3.30.40.10">
    <property type="entry name" value="Zinc/RING finger domain, C3HC4 (zinc finger)"/>
    <property type="match status" value="1"/>
</dbReference>
<evidence type="ECO:0000313" key="5">
    <source>
        <dbReference type="Proteomes" id="UP001180020"/>
    </source>
</evidence>
<feature type="compositionally biased region" description="Basic and acidic residues" evidence="2">
    <location>
        <begin position="1"/>
        <end position="15"/>
    </location>
</feature>
<proteinExistence type="predicted"/>
<keyword evidence="1" id="KW-0862">Zinc</keyword>
<dbReference type="EMBL" id="JAUJYO010000015">
    <property type="protein sequence ID" value="KAK1296870.1"/>
    <property type="molecule type" value="Genomic_DNA"/>
</dbReference>
<evidence type="ECO:0000256" key="2">
    <source>
        <dbReference type="SAM" id="MobiDB-lite"/>
    </source>
</evidence>
<dbReference type="Pfam" id="PF13639">
    <property type="entry name" value="zf-RING_2"/>
    <property type="match status" value="1"/>
</dbReference>
<evidence type="ECO:0000313" key="4">
    <source>
        <dbReference type="EMBL" id="KAK1296870.1"/>
    </source>
</evidence>
<comment type="caution">
    <text evidence="4">The sequence shown here is derived from an EMBL/GenBank/DDBJ whole genome shotgun (WGS) entry which is preliminary data.</text>
</comment>
<feature type="region of interest" description="Disordered" evidence="2">
    <location>
        <begin position="1"/>
        <end position="31"/>
    </location>
</feature>
<feature type="domain" description="RING-type" evidence="3">
    <location>
        <begin position="255"/>
        <end position="296"/>
    </location>
</feature>
<sequence>MENTKETLPVDKPSAEGENPNSASSDPEPELVAAVAAVTATQPPSRTPFTSLSQVDADLALARALQEQERAYMMLRMNGGGEDVSDYGSSHSGSYEDEDEEEEEGEGIDDVDDEEDEFGEGHGSEGYRDDEDAFDANEDDDDDDEDDVGDVDPSAFDSDEAYARALQEAEEQAVASRLMGLTGFHDWEPEDAEEHGSNSQDWQEVDPDELSYEELLALGEVVGTQSRGLSADTIASLPSTNYKAQSSQDGGTDQCVICRVDYEEGDALTVLSCKHLYHPECINNWLQINKVCPVCSTEVTTTENRSQ</sequence>
<feature type="compositionally biased region" description="Acidic residues" evidence="2">
    <location>
        <begin position="128"/>
        <end position="150"/>
    </location>
</feature>
<dbReference type="InterPro" id="IPR001841">
    <property type="entry name" value="Znf_RING"/>
</dbReference>
<keyword evidence="1" id="KW-0479">Metal-binding</keyword>
<dbReference type="InterPro" id="IPR013083">
    <property type="entry name" value="Znf_RING/FYVE/PHD"/>
</dbReference>
<dbReference type="FunFam" id="3.30.40.10:FF:000417">
    <property type="entry name" value="E3 ubiquitin ligase BIG BROTHER-related"/>
    <property type="match status" value="1"/>
</dbReference>
<dbReference type="AlphaFoldDB" id="A0AAV9D6S8"/>
<dbReference type="PANTHER" id="PTHR47530:SF4">
    <property type="entry name" value="E3 UBIQUITIN LIGASE BIG BROTHER-RELATED"/>
    <property type="match status" value="1"/>
</dbReference>
<name>A0AAV9D6S8_ACOCL</name>
<keyword evidence="5" id="KW-1185">Reference proteome</keyword>
<feature type="region of interest" description="Disordered" evidence="2">
    <location>
        <begin position="74"/>
        <end position="155"/>
    </location>
</feature>
<evidence type="ECO:0000259" key="3">
    <source>
        <dbReference type="PROSITE" id="PS50089"/>
    </source>
</evidence>
<organism evidence="4 5">
    <name type="scientific">Acorus calamus</name>
    <name type="common">Sweet flag</name>
    <dbReference type="NCBI Taxonomy" id="4465"/>
    <lineage>
        <taxon>Eukaryota</taxon>
        <taxon>Viridiplantae</taxon>
        <taxon>Streptophyta</taxon>
        <taxon>Embryophyta</taxon>
        <taxon>Tracheophyta</taxon>
        <taxon>Spermatophyta</taxon>
        <taxon>Magnoliopsida</taxon>
        <taxon>Liliopsida</taxon>
        <taxon>Acoraceae</taxon>
        <taxon>Acorus</taxon>
    </lineage>
</organism>
<keyword evidence="1" id="KW-0863">Zinc-finger</keyword>
<dbReference type="PANTHER" id="PTHR47530">
    <property type="entry name" value="E3 UBIQUITIN LIGASE BIG BROTHER-RELATED"/>
    <property type="match status" value="1"/>
</dbReference>